<dbReference type="InterPro" id="IPR007133">
    <property type="entry name" value="RNA_pol_II-assoc_Paf1"/>
</dbReference>
<evidence type="ECO:0000256" key="1">
    <source>
        <dbReference type="ARBA" id="ARBA00004123"/>
    </source>
</evidence>
<protein>
    <submittedName>
        <fullName evidence="5">Uncharacterized protein</fullName>
    </submittedName>
</protein>
<dbReference type="EMBL" id="JACTNZ010000008">
    <property type="protein sequence ID" value="KAG5537785.1"/>
    <property type="molecule type" value="Genomic_DNA"/>
</dbReference>
<feature type="compositionally biased region" description="Pro residues" evidence="4">
    <location>
        <begin position="116"/>
        <end position="154"/>
    </location>
</feature>
<feature type="region of interest" description="Disordered" evidence="4">
    <location>
        <begin position="1"/>
        <end position="268"/>
    </location>
</feature>
<evidence type="ECO:0000256" key="2">
    <source>
        <dbReference type="ARBA" id="ARBA00007560"/>
    </source>
</evidence>
<accession>A0AAV6JEF7</accession>
<keyword evidence="6" id="KW-1185">Reference proteome</keyword>
<feature type="compositionally biased region" description="Basic and acidic residues" evidence="4">
    <location>
        <begin position="195"/>
        <end position="219"/>
    </location>
</feature>
<comment type="caution">
    <text evidence="5">The sequence shown here is derived from an EMBL/GenBank/DDBJ whole genome shotgun (WGS) entry which is preliminary data.</text>
</comment>
<evidence type="ECO:0000256" key="4">
    <source>
        <dbReference type="SAM" id="MobiDB-lite"/>
    </source>
</evidence>
<evidence type="ECO:0000256" key="3">
    <source>
        <dbReference type="ARBA" id="ARBA00023242"/>
    </source>
</evidence>
<dbReference type="GO" id="GO:0003682">
    <property type="term" value="F:chromatin binding"/>
    <property type="evidence" value="ECO:0007669"/>
    <property type="project" value="TreeGrafter"/>
</dbReference>
<dbReference type="GO" id="GO:0006368">
    <property type="term" value="P:transcription elongation by RNA polymerase II"/>
    <property type="evidence" value="ECO:0007669"/>
    <property type="project" value="InterPro"/>
</dbReference>
<feature type="compositionally biased region" description="Pro residues" evidence="4">
    <location>
        <begin position="74"/>
        <end position="92"/>
    </location>
</feature>
<dbReference type="PANTHER" id="PTHR23188:SF12">
    <property type="entry name" value="RNA POLYMERASE II-ASSOCIATED FACTOR 1 HOMOLOG"/>
    <property type="match status" value="1"/>
</dbReference>
<organism evidence="5 6">
    <name type="scientific">Rhododendron griersonianum</name>
    <dbReference type="NCBI Taxonomy" id="479676"/>
    <lineage>
        <taxon>Eukaryota</taxon>
        <taxon>Viridiplantae</taxon>
        <taxon>Streptophyta</taxon>
        <taxon>Embryophyta</taxon>
        <taxon>Tracheophyta</taxon>
        <taxon>Spermatophyta</taxon>
        <taxon>Magnoliopsida</taxon>
        <taxon>eudicotyledons</taxon>
        <taxon>Gunneridae</taxon>
        <taxon>Pentapetalae</taxon>
        <taxon>asterids</taxon>
        <taxon>Ericales</taxon>
        <taxon>Ericaceae</taxon>
        <taxon>Ericoideae</taxon>
        <taxon>Rhodoreae</taxon>
        <taxon>Rhododendron</taxon>
    </lineage>
</organism>
<sequence>MASYRPFPPPPQSTFGPPPNQNPLPPPPMAPPQPRANQYSQNWGGSFNSQNYNPNQYSQHGGGYGSLPPQYQYPLPPPPPESSYPPPPPMNLPPAQGSMYYPSSQYSQFNHQSLQQPPPPPPPPPSSPPPSSMFPPPPPPPPSQPPSPPPPPSTAPMSGRAKESRGHGEKGAPVKQHNRPPVPPMAVKKSNGGRIETEEERRLRKKRELEKQKHEEKQRQSQQLKESQNAVLQKTQMLSSGAKGHGSIIGSRMGERRTTPLLSGERAENRLKKPTTFICKLKFRNELPDPTAQPKLLSLRRDKDRYTVLLRFI</sequence>
<feature type="compositionally biased region" description="Pro residues" evidence="4">
    <location>
        <begin position="1"/>
        <end position="34"/>
    </location>
</feature>
<feature type="compositionally biased region" description="Polar residues" evidence="4">
    <location>
        <begin position="224"/>
        <end position="239"/>
    </location>
</feature>
<dbReference type="PANTHER" id="PTHR23188">
    <property type="entry name" value="RNA POLYMERASE II-ASSOCIATED FACTOR 1 HOMOLOG"/>
    <property type="match status" value="1"/>
</dbReference>
<keyword evidence="3" id="KW-0539">Nucleus</keyword>
<feature type="compositionally biased region" description="Basic and acidic residues" evidence="4">
    <location>
        <begin position="160"/>
        <end position="172"/>
    </location>
</feature>
<evidence type="ECO:0000313" key="5">
    <source>
        <dbReference type="EMBL" id="KAG5537785.1"/>
    </source>
</evidence>
<dbReference type="AlphaFoldDB" id="A0AAV6JEF7"/>
<feature type="compositionally biased region" description="Low complexity" evidence="4">
    <location>
        <begin position="48"/>
        <end position="59"/>
    </location>
</feature>
<gene>
    <name evidence="5" type="ORF">RHGRI_025030</name>
</gene>
<comment type="subcellular location">
    <subcellularLocation>
        <location evidence="1">Nucleus</location>
    </subcellularLocation>
</comment>
<dbReference type="Proteomes" id="UP000823749">
    <property type="component" value="Chromosome 8"/>
</dbReference>
<comment type="similarity">
    <text evidence="2">Belongs to the PAF1 family.</text>
</comment>
<dbReference type="GO" id="GO:0016593">
    <property type="term" value="C:Cdc73/Paf1 complex"/>
    <property type="evidence" value="ECO:0007669"/>
    <property type="project" value="InterPro"/>
</dbReference>
<reference evidence="5" key="1">
    <citation type="submission" date="2020-08" db="EMBL/GenBank/DDBJ databases">
        <title>Plant Genome Project.</title>
        <authorList>
            <person name="Zhang R.-G."/>
        </authorList>
    </citation>
    <scope>NUCLEOTIDE SEQUENCE</scope>
    <source>
        <strain evidence="5">WSP0</strain>
        <tissue evidence="5">Leaf</tissue>
    </source>
</reference>
<proteinExistence type="inferred from homology"/>
<evidence type="ECO:0000313" key="6">
    <source>
        <dbReference type="Proteomes" id="UP000823749"/>
    </source>
</evidence>
<dbReference type="GO" id="GO:0000993">
    <property type="term" value="F:RNA polymerase II complex binding"/>
    <property type="evidence" value="ECO:0007669"/>
    <property type="project" value="TreeGrafter"/>
</dbReference>
<feature type="compositionally biased region" description="Polar residues" evidence="4">
    <location>
        <begin position="101"/>
        <end position="115"/>
    </location>
</feature>
<name>A0AAV6JEF7_9ERIC</name>